<evidence type="ECO:0000256" key="4">
    <source>
        <dbReference type="ARBA" id="ARBA00022962"/>
    </source>
</evidence>
<reference evidence="6" key="1">
    <citation type="submission" date="2020-04" db="EMBL/GenBank/DDBJ databases">
        <authorList>
            <person name="Chiriac C."/>
            <person name="Salcher M."/>
            <person name="Ghai R."/>
            <person name="Kavagutti S V."/>
        </authorList>
    </citation>
    <scope>NUCLEOTIDE SEQUENCE</scope>
</reference>
<sequence>MCGIGAFQIVNNEINPATVAKVLLRLLEQRGQDAAGVAWHSNGDTMICKDNCAGKVLAQRLTKDIGATGIVHTRWATQGSPTIAGNNHPIDVGGLVGVHNGHISNDDALLKLCVDYKRQAQVDSEAVFALLEHAPEEWTLAQRVEQVRGNAALLWLDSYDETETLHAARLQSSPLVFGQTVAGSVIFASTAAILNETAKRCELQFEYIHEMAQGTYVKVRAGRVCDFMELPLPPKPVYQPTLWAHDYRKPSKYSR</sequence>
<dbReference type="PROSITE" id="PS51278">
    <property type="entry name" value="GATASE_TYPE_2"/>
    <property type="match status" value="1"/>
</dbReference>
<dbReference type="SUPFAM" id="SSF56235">
    <property type="entry name" value="N-terminal nucleophile aminohydrolases (Ntn hydrolases)"/>
    <property type="match status" value="1"/>
</dbReference>
<evidence type="ECO:0000256" key="3">
    <source>
        <dbReference type="ARBA" id="ARBA00022679"/>
    </source>
</evidence>
<evidence type="ECO:0000256" key="1">
    <source>
        <dbReference type="ARBA" id="ARBA00001031"/>
    </source>
</evidence>
<keyword evidence="3" id="KW-0808">Transferase</keyword>
<dbReference type="EC" id="2.6.1.16" evidence="2"/>
<evidence type="ECO:0000259" key="5">
    <source>
        <dbReference type="PROSITE" id="PS51278"/>
    </source>
</evidence>
<dbReference type="Pfam" id="PF13522">
    <property type="entry name" value="GATase_6"/>
    <property type="match status" value="1"/>
</dbReference>
<evidence type="ECO:0000256" key="2">
    <source>
        <dbReference type="ARBA" id="ARBA00012916"/>
    </source>
</evidence>
<dbReference type="EMBL" id="LR796600">
    <property type="protein sequence ID" value="CAB4153555.1"/>
    <property type="molecule type" value="Genomic_DNA"/>
</dbReference>
<keyword evidence="4" id="KW-0315">Glutamine amidotransferase</keyword>
<comment type="catalytic activity">
    <reaction evidence="1">
        <text>D-fructose 6-phosphate + L-glutamine = D-glucosamine 6-phosphate + L-glutamate</text>
        <dbReference type="Rhea" id="RHEA:13237"/>
        <dbReference type="ChEBI" id="CHEBI:29985"/>
        <dbReference type="ChEBI" id="CHEBI:58359"/>
        <dbReference type="ChEBI" id="CHEBI:58725"/>
        <dbReference type="ChEBI" id="CHEBI:61527"/>
        <dbReference type="EC" id="2.6.1.16"/>
    </reaction>
</comment>
<dbReference type="CDD" id="cd00352">
    <property type="entry name" value="Gn_AT_II"/>
    <property type="match status" value="1"/>
</dbReference>
<dbReference type="PANTHER" id="PTHR10937">
    <property type="entry name" value="GLUCOSAMINE--FRUCTOSE-6-PHOSPHATE AMINOTRANSFERASE, ISOMERIZING"/>
    <property type="match status" value="1"/>
</dbReference>
<feature type="domain" description="Glutamine amidotransferase type-2" evidence="5">
    <location>
        <begin position="2"/>
        <end position="222"/>
    </location>
</feature>
<evidence type="ECO:0000313" key="6">
    <source>
        <dbReference type="EMBL" id="CAB4153555.1"/>
    </source>
</evidence>
<proteinExistence type="predicted"/>
<dbReference type="InterPro" id="IPR017932">
    <property type="entry name" value="GATase_2_dom"/>
</dbReference>
<name>A0A6J5N1R6_9CAUD</name>
<protein>
    <recommendedName>
        <fullName evidence="2">glutamine--fructose-6-phosphate transaminase (isomerizing)</fullName>
        <ecNumber evidence="2">2.6.1.16</ecNumber>
    </recommendedName>
</protein>
<accession>A0A6J5N1R6</accession>
<gene>
    <name evidence="6" type="ORF">UFOVP625_5</name>
</gene>
<dbReference type="GO" id="GO:0004360">
    <property type="term" value="F:glutamine-fructose-6-phosphate transaminase (isomerizing) activity"/>
    <property type="evidence" value="ECO:0007669"/>
    <property type="project" value="UniProtKB-EC"/>
</dbReference>
<dbReference type="InterPro" id="IPR029055">
    <property type="entry name" value="Ntn_hydrolases_N"/>
</dbReference>
<dbReference type="Gene3D" id="3.60.20.10">
    <property type="entry name" value="Glutamine Phosphoribosylpyrophosphate, subunit 1, domain 1"/>
    <property type="match status" value="1"/>
</dbReference>
<organism evidence="6">
    <name type="scientific">uncultured Caudovirales phage</name>
    <dbReference type="NCBI Taxonomy" id="2100421"/>
    <lineage>
        <taxon>Viruses</taxon>
        <taxon>Duplodnaviria</taxon>
        <taxon>Heunggongvirae</taxon>
        <taxon>Uroviricota</taxon>
        <taxon>Caudoviricetes</taxon>
        <taxon>Peduoviridae</taxon>
        <taxon>Maltschvirus</taxon>
        <taxon>Maltschvirus maltsch</taxon>
    </lineage>
</organism>